<proteinExistence type="predicted"/>
<gene>
    <name evidence="1" type="ORF">NQ314_014509</name>
</gene>
<evidence type="ECO:0000313" key="2">
    <source>
        <dbReference type="Proteomes" id="UP001162156"/>
    </source>
</evidence>
<name>A0AAV8X2M3_9CUCU</name>
<evidence type="ECO:0000313" key="1">
    <source>
        <dbReference type="EMBL" id="KAJ8932805.1"/>
    </source>
</evidence>
<sequence length="78" mass="8491">MLVCSICNCEVMESPAPALPSEVLAAFDSDDSVSDVIYNPSSKITRKINTSDSELFFDMDVGDKEAGPSTPNFENIRE</sequence>
<dbReference type="EMBL" id="JANEYF010003969">
    <property type="protein sequence ID" value="KAJ8932805.1"/>
    <property type="molecule type" value="Genomic_DNA"/>
</dbReference>
<dbReference type="Proteomes" id="UP001162156">
    <property type="component" value="Unassembled WGS sequence"/>
</dbReference>
<protein>
    <recommendedName>
        <fullName evidence="3">AGC-kinase C-terminal domain-containing protein</fullName>
    </recommendedName>
</protein>
<dbReference type="AlphaFoldDB" id="A0AAV8X2M3"/>
<accession>A0AAV8X2M3</accession>
<keyword evidence="2" id="KW-1185">Reference proteome</keyword>
<organism evidence="1 2">
    <name type="scientific">Rhamnusium bicolor</name>
    <dbReference type="NCBI Taxonomy" id="1586634"/>
    <lineage>
        <taxon>Eukaryota</taxon>
        <taxon>Metazoa</taxon>
        <taxon>Ecdysozoa</taxon>
        <taxon>Arthropoda</taxon>
        <taxon>Hexapoda</taxon>
        <taxon>Insecta</taxon>
        <taxon>Pterygota</taxon>
        <taxon>Neoptera</taxon>
        <taxon>Endopterygota</taxon>
        <taxon>Coleoptera</taxon>
        <taxon>Polyphaga</taxon>
        <taxon>Cucujiformia</taxon>
        <taxon>Chrysomeloidea</taxon>
        <taxon>Cerambycidae</taxon>
        <taxon>Lepturinae</taxon>
        <taxon>Rhagiini</taxon>
        <taxon>Rhamnusium</taxon>
    </lineage>
</organism>
<reference evidence="1" key="1">
    <citation type="journal article" date="2023" name="Insect Mol. Biol.">
        <title>Genome sequencing provides insights into the evolution of gene families encoding plant cell wall-degrading enzymes in longhorned beetles.</title>
        <authorList>
            <person name="Shin N.R."/>
            <person name="Okamura Y."/>
            <person name="Kirsch R."/>
            <person name="Pauchet Y."/>
        </authorList>
    </citation>
    <scope>NUCLEOTIDE SEQUENCE</scope>
    <source>
        <strain evidence="1">RBIC_L_NR</strain>
    </source>
</reference>
<comment type="caution">
    <text evidence="1">The sequence shown here is derived from an EMBL/GenBank/DDBJ whole genome shotgun (WGS) entry which is preliminary data.</text>
</comment>
<evidence type="ECO:0008006" key="3">
    <source>
        <dbReference type="Google" id="ProtNLM"/>
    </source>
</evidence>